<proteinExistence type="predicted"/>
<reference evidence="2 3" key="1">
    <citation type="journal article" date="2012" name="PLoS Pathog.">
        <title>Diverse lifestyles and strategies of plant pathogenesis encoded in the genomes of eighteen Dothideomycetes fungi.</title>
        <authorList>
            <person name="Ohm R.A."/>
            <person name="Feau N."/>
            <person name="Henrissat B."/>
            <person name="Schoch C.L."/>
            <person name="Horwitz B.A."/>
            <person name="Barry K.W."/>
            <person name="Condon B.J."/>
            <person name="Copeland A.C."/>
            <person name="Dhillon B."/>
            <person name="Glaser F."/>
            <person name="Hesse C.N."/>
            <person name="Kosti I."/>
            <person name="LaButti K."/>
            <person name="Lindquist E.A."/>
            <person name="Lucas S."/>
            <person name="Salamov A.A."/>
            <person name="Bradshaw R.E."/>
            <person name="Ciuffetti L."/>
            <person name="Hamelin R.C."/>
            <person name="Kema G.H.J."/>
            <person name="Lawrence C."/>
            <person name="Scott J.A."/>
            <person name="Spatafora J.W."/>
            <person name="Turgeon B.G."/>
            <person name="de Wit P.J.G.M."/>
            <person name="Zhong S."/>
            <person name="Goodwin S.B."/>
            <person name="Grigoriev I.V."/>
        </authorList>
    </citation>
    <scope>NUCLEOTIDE SEQUENCE [LARGE SCALE GENOMIC DNA]</scope>
    <source>
        <strain evidence="3">28A</strain>
    </source>
</reference>
<dbReference type="InterPro" id="IPR029069">
    <property type="entry name" value="HotDog_dom_sf"/>
</dbReference>
<dbReference type="GeneID" id="19401626"/>
<dbReference type="RefSeq" id="XP_008025264.1">
    <property type="nucleotide sequence ID" value="XM_008027073.1"/>
</dbReference>
<organism evidence="2 3">
    <name type="scientific">Exserohilum turcicum (strain 28A)</name>
    <name type="common">Northern leaf blight fungus</name>
    <name type="synonym">Setosphaeria turcica</name>
    <dbReference type="NCBI Taxonomy" id="671987"/>
    <lineage>
        <taxon>Eukaryota</taxon>
        <taxon>Fungi</taxon>
        <taxon>Dikarya</taxon>
        <taxon>Ascomycota</taxon>
        <taxon>Pezizomycotina</taxon>
        <taxon>Dothideomycetes</taxon>
        <taxon>Pleosporomycetidae</taxon>
        <taxon>Pleosporales</taxon>
        <taxon>Pleosporineae</taxon>
        <taxon>Pleosporaceae</taxon>
        <taxon>Exserohilum</taxon>
    </lineage>
</organism>
<dbReference type="AlphaFoldDB" id="R0KET5"/>
<evidence type="ECO:0000313" key="2">
    <source>
        <dbReference type="EMBL" id="EOA86617.1"/>
    </source>
</evidence>
<dbReference type="CDD" id="cd03443">
    <property type="entry name" value="PaaI_thioesterase"/>
    <property type="match status" value="1"/>
</dbReference>
<dbReference type="Proteomes" id="UP000016935">
    <property type="component" value="Unassembled WGS sequence"/>
</dbReference>
<evidence type="ECO:0000259" key="1">
    <source>
        <dbReference type="Pfam" id="PF03061"/>
    </source>
</evidence>
<dbReference type="Pfam" id="PF03061">
    <property type="entry name" value="4HBT"/>
    <property type="match status" value="1"/>
</dbReference>
<feature type="domain" description="Thioesterase" evidence="1">
    <location>
        <begin position="136"/>
        <end position="207"/>
    </location>
</feature>
<name>R0KET5_EXST2</name>
<dbReference type="PANTHER" id="PTHR47260:SF3">
    <property type="entry name" value="THIOESTERASE FAMILY PROTEIN (AFU_ORTHOLOGUE AFUA_7G03960)"/>
    <property type="match status" value="1"/>
</dbReference>
<dbReference type="HOGENOM" id="CLU_052827_4_2_1"/>
<dbReference type="PANTHER" id="PTHR47260">
    <property type="entry name" value="UPF0644 PROTEIN PB2B4.06"/>
    <property type="match status" value="1"/>
</dbReference>
<dbReference type="Gene3D" id="3.10.129.10">
    <property type="entry name" value="Hotdog Thioesterase"/>
    <property type="match status" value="1"/>
</dbReference>
<reference evidence="2 3" key="2">
    <citation type="journal article" date="2013" name="PLoS Genet.">
        <title>Comparative genome structure, secondary metabolite, and effector coding capacity across Cochliobolus pathogens.</title>
        <authorList>
            <person name="Condon B.J."/>
            <person name="Leng Y."/>
            <person name="Wu D."/>
            <person name="Bushley K.E."/>
            <person name="Ohm R.A."/>
            <person name="Otillar R."/>
            <person name="Martin J."/>
            <person name="Schackwitz W."/>
            <person name="Grimwood J."/>
            <person name="MohdZainudin N."/>
            <person name="Xue C."/>
            <person name="Wang R."/>
            <person name="Manning V.A."/>
            <person name="Dhillon B."/>
            <person name="Tu Z.J."/>
            <person name="Steffenson B.J."/>
            <person name="Salamov A."/>
            <person name="Sun H."/>
            <person name="Lowry S."/>
            <person name="LaButti K."/>
            <person name="Han J."/>
            <person name="Copeland A."/>
            <person name="Lindquist E."/>
            <person name="Barry K."/>
            <person name="Schmutz J."/>
            <person name="Baker S.E."/>
            <person name="Ciuffetti L.M."/>
            <person name="Grigoriev I.V."/>
            <person name="Zhong S."/>
            <person name="Turgeon B.G."/>
        </authorList>
    </citation>
    <scope>NUCLEOTIDE SEQUENCE [LARGE SCALE GENOMIC DNA]</scope>
    <source>
        <strain evidence="3">28A</strain>
    </source>
</reference>
<accession>R0KET5</accession>
<gene>
    <name evidence="2" type="ORF">SETTUDRAFT_178654</name>
</gene>
<protein>
    <recommendedName>
        <fullName evidence="1">Thioesterase domain-containing protein</fullName>
    </recommendedName>
</protein>
<keyword evidence="3" id="KW-1185">Reference proteome</keyword>
<evidence type="ECO:0000313" key="3">
    <source>
        <dbReference type="Proteomes" id="UP000016935"/>
    </source>
</evidence>
<dbReference type="SUPFAM" id="SSF54637">
    <property type="entry name" value="Thioesterase/thiol ester dehydrase-isomerase"/>
    <property type="match status" value="1"/>
</dbReference>
<dbReference type="InterPro" id="IPR052061">
    <property type="entry name" value="PTE-AB_protein"/>
</dbReference>
<dbReference type="InterPro" id="IPR006683">
    <property type="entry name" value="Thioestr_dom"/>
</dbReference>
<sequence length="226" mass="25244">MSEDRIEDLTTLPWCRALLHDPSVTIINKRNVLKEDPSGANVNTFLNRTLWGDDRIRALVTLFRPGNGERRQGDPTKLDIQPDSAMWDVPPHKLEQEAQRQAKKEEKIFDVTDPNAPEAIFLVSVGDNVNGGPYRLHGGILSTLLDHCMGILCAFVYNSRAPPTVELTVKFKKAFKTPGVFALRSKIKREKGRFLETVGWIEDGEGNVYAEATAAYVISKVEAAKL</sequence>
<dbReference type="EMBL" id="KB908592">
    <property type="protein sequence ID" value="EOA86617.1"/>
    <property type="molecule type" value="Genomic_DNA"/>
</dbReference>
<dbReference type="OrthoDB" id="506431at2759"/>